<dbReference type="AlphaFoldDB" id="A0AAI8MGA0"/>
<reference evidence="8 9" key="1">
    <citation type="journal article" date="2012" name="Microbes Environ.">
        <title>Complete genome sequence of Bradyrhizobium sp. S23321: insights into symbiosis evolution in soil oligotrophs.</title>
        <authorList>
            <person name="Okubo T."/>
            <person name="Tsukui T."/>
            <person name="Maita H."/>
            <person name="Okamoto S."/>
            <person name="Oshima K."/>
            <person name="Fujisawa T."/>
            <person name="Saito A."/>
            <person name="Futamata H."/>
            <person name="Hattori R."/>
            <person name="Shimomura Y."/>
            <person name="Haruta S."/>
            <person name="Morimoto S."/>
            <person name="Wang Y."/>
            <person name="Sakai Y."/>
            <person name="Hattori M."/>
            <person name="Aizawa S."/>
            <person name="Nagashima K.V.P."/>
            <person name="Masuda S."/>
            <person name="Hattori T."/>
            <person name="Yamashita A."/>
            <person name="Bao Z."/>
            <person name="Hayatsu M."/>
            <person name="Kajiya-Kanegae H."/>
            <person name="Yoshinaga I."/>
            <person name="Sakamoto K."/>
            <person name="Toyota K."/>
            <person name="Nakao M."/>
            <person name="Kohara M."/>
            <person name="Anda M."/>
            <person name="Niwa R."/>
            <person name="Jung-Hwan P."/>
            <person name="Sameshima-Saito R."/>
            <person name="Tokuda S."/>
            <person name="Yamamoto S."/>
            <person name="Yamamoto S."/>
            <person name="Yokoyama T."/>
            <person name="Akutsu T."/>
            <person name="Nakamura Y."/>
            <person name="Nakahira-Yanaka Y."/>
            <person name="Takada Hoshino Y."/>
            <person name="Hirakawa H."/>
            <person name="Mitsui H."/>
            <person name="Terasawa K."/>
            <person name="Itakura M."/>
            <person name="Sato S."/>
            <person name="Ikeda-Ohtsubo W."/>
            <person name="Sakakura N."/>
            <person name="Kaminuma E."/>
            <person name="Minamisawa K."/>
        </authorList>
    </citation>
    <scope>NUCLEOTIDE SEQUENCE [LARGE SCALE GENOMIC DNA]</scope>
    <source>
        <strain evidence="8 9">S23321</strain>
    </source>
</reference>
<keyword evidence="5 7" id="KW-1133">Transmembrane helix</keyword>
<name>A0AAI8MGA0_9BRAD</name>
<feature type="transmembrane region" description="Helical" evidence="7">
    <location>
        <begin position="146"/>
        <end position="168"/>
    </location>
</feature>
<evidence type="ECO:0000313" key="9">
    <source>
        <dbReference type="Proteomes" id="UP000007886"/>
    </source>
</evidence>
<dbReference type="Gene3D" id="1.10.1760.20">
    <property type="match status" value="1"/>
</dbReference>
<evidence type="ECO:0000313" key="8">
    <source>
        <dbReference type="EMBL" id="BAL77924.1"/>
    </source>
</evidence>
<dbReference type="EMBL" id="AP012279">
    <property type="protein sequence ID" value="BAL77924.1"/>
    <property type="molecule type" value="Genomic_DNA"/>
</dbReference>
<keyword evidence="9" id="KW-1185">Reference proteome</keyword>
<dbReference type="Pfam" id="PF01891">
    <property type="entry name" value="CbiM"/>
    <property type="match status" value="1"/>
</dbReference>
<dbReference type="GO" id="GO:0000041">
    <property type="term" value="P:transition metal ion transport"/>
    <property type="evidence" value="ECO:0007669"/>
    <property type="project" value="InterPro"/>
</dbReference>
<sequence>MHIEPGIVTGAKLVLSYATGIAACGVALKLAVETAREQGVGSLALRTLATTALVFTFFEILPHFPVGVSEVHFILGSTLFLLFGAAPAALGLAFGLLFQGIFFEPPDLPQFGMNVTTLLVPLFGIQAIAARIISRNTAYVDLSYRQALALSTTYQAGVIGWVAFWALYGSGFAMSNLANIATFAASYALVIVIEPLADLAVLALAKSLRGVTAPGLVTPRLHNAA</sequence>
<keyword evidence="6 7" id="KW-0472">Membrane</keyword>
<feature type="transmembrane region" description="Helical" evidence="7">
    <location>
        <begin position="115"/>
        <end position="134"/>
    </location>
</feature>
<dbReference type="RefSeq" id="WP_015687203.1">
    <property type="nucleotide sequence ID" value="NC_017082.1"/>
</dbReference>
<evidence type="ECO:0000256" key="4">
    <source>
        <dbReference type="ARBA" id="ARBA00022692"/>
    </source>
</evidence>
<evidence type="ECO:0000256" key="3">
    <source>
        <dbReference type="ARBA" id="ARBA00022475"/>
    </source>
</evidence>
<accession>A0AAI8MGA0</accession>
<proteinExistence type="predicted"/>
<dbReference type="Proteomes" id="UP000007886">
    <property type="component" value="Chromosome"/>
</dbReference>
<comment type="subcellular location">
    <subcellularLocation>
        <location evidence="1">Cell membrane</location>
        <topology evidence="1">Multi-pass membrane protein</topology>
    </subcellularLocation>
</comment>
<evidence type="ECO:0000256" key="2">
    <source>
        <dbReference type="ARBA" id="ARBA00022448"/>
    </source>
</evidence>
<keyword evidence="4 7" id="KW-0812">Transmembrane</keyword>
<evidence type="ECO:0000256" key="1">
    <source>
        <dbReference type="ARBA" id="ARBA00004651"/>
    </source>
</evidence>
<dbReference type="GO" id="GO:0005886">
    <property type="term" value="C:plasma membrane"/>
    <property type="evidence" value="ECO:0007669"/>
    <property type="project" value="UniProtKB-SubCell"/>
</dbReference>
<keyword evidence="3" id="KW-1003">Cell membrane</keyword>
<feature type="transmembrane region" description="Helical" evidence="7">
    <location>
        <begin position="12"/>
        <end position="31"/>
    </location>
</feature>
<feature type="transmembrane region" description="Helical" evidence="7">
    <location>
        <begin position="180"/>
        <end position="205"/>
    </location>
</feature>
<keyword evidence="2" id="KW-0813">Transport</keyword>
<dbReference type="InterPro" id="IPR002751">
    <property type="entry name" value="CbiM/NikMN"/>
</dbReference>
<dbReference type="KEGG" id="brs:S23_47300"/>
<evidence type="ECO:0000256" key="6">
    <source>
        <dbReference type="ARBA" id="ARBA00023136"/>
    </source>
</evidence>
<organism evidence="8 9">
    <name type="scientific">Bradyrhizobium cosmicum</name>
    <dbReference type="NCBI Taxonomy" id="1404864"/>
    <lineage>
        <taxon>Bacteria</taxon>
        <taxon>Pseudomonadati</taxon>
        <taxon>Pseudomonadota</taxon>
        <taxon>Alphaproteobacteria</taxon>
        <taxon>Hyphomicrobiales</taxon>
        <taxon>Nitrobacteraceae</taxon>
        <taxon>Bradyrhizobium</taxon>
    </lineage>
</organism>
<evidence type="ECO:0008006" key="10">
    <source>
        <dbReference type="Google" id="ProtNLM"/>
    </source>
</evidence>
<protein>
    <recommendedName>
        <fullName evidence="10">Cobalt transporter</fullName>
    </recommendedName>
</protein>
<evidence type="ECO:0000256" key="5">
    <source>
        <dbReference type="ARBA" id="ARBA00022989"/>
    </source>
</evidence>
<feature type="transmembrane region" description="Helical" evidence="7">
    <location>
        <begin position="43"/>
        <end position="61"/>
    </location>
</feature>
<evidence type="ECO:0000256" key="7">
    <source>
        <dbReference type="SAM" id="Phobius"/>
    </source>
</evidence>
<gene>
    <name evidence="8" type="ORF">S23_47300</name>
</gene>
<feature type="transmembrane region" description="Helical" evidence="7">
    <location>
        <begin position="73"/>
        <end position="103"/>
    </location>
</feature>